<dbReference type="Proteomes" id="UP001279734">
    <property type="component" value="Unassembled WGS sequence"/>
</dbReference>
<sequence>MALLIGVQRGALPVGAWRGGQIFLLELKKVGSISYWPPQCAKSQQDDSLVYFGHSGRFSYGALTFLGSRWDDHKWKVQLRGKGSKLAHPSSYTEWQRTHTGFRRSHKRF</sequence>
<dbReference type="AlphaFoldDB" id="A0AAD3RXE3"/>
<name>A0AAD3RXE3_NEPGR</name>
<dbReference type="EMBL" id="BSYO01000001">
    <property type="protein sequence ID" value="GMG99149.1"/>
    <property type="molecule type" value="Genomic_DNA"/>
</dbReference>
<evidence type="ECO:0000313" key="2">
    <source>
        <dbReference type="Proteomes" id="UP001279734"/>
    </source>
</evidence>
<organism evidence="1 2">
    <name type="scientific">Nepenthes gracilis</name>
    <name type="common">Slender pitcher plant</name>
    <dbReference type="NCBI Taxonomy" id="150966"/>
    <lineage>
        <taxon>Eukaryota</taxon>
        <taxon>Viridiplantae</taxon>
        <taxon>Streptophyta</taxon>
        <taxon>Embryophyta</taxon>
        <taxon>Tracheophyta</taxon>
        <taxon>Spermatophyta</taxon>
        <taxon>Magnoliopsida</taxon>
        <taxon>eudicotyledons</taxon>
        <taxon>Gunneridae</taxon>
        <taxon>Pentapetalae</taxon>
        <taxon>Caryophyllales</taxon>
        <taxon>Nepenthaceae</taxon>
        <taxon>Nepenthes</taxon>
    </lineage>
</organism>
<protein>
    <submittedName>
        <fullName evidence="1">Uncharacterized protein</fullName>
    </submittedName>
</protein>
<comment type="caution">
    <text evidence="1">The sequence shown here is derived from an EMBL/GenBank/DDBJ whole genome shotgun (WGS) entry which is preliminary data.</text>
</comment>
<keyword evidence="2" id="KW-1185">Reference proteome</keyword>
<gene>
    <name evidence="1" type="ORF">Nepgr_000989</name>
</gene>
<reference evidence="1" key="1">
    <citation type="submission" date="2023-05" db="EMBL/GenBank/DDBJ databases">
        <title>Nepenthes gracilis genome sequencing.</title>
        <authorList>
            <person name="Fukushima K."/>
        </authorList>
    </citation>
    <scope>NUCLEOTIDE SEQUENCE</scope>
    <source>
        <strain evidence="1">SING2019-196</strain>
    </source>
</reference>
<proteinExistence type="predicted"/>
<accession>A0AAD3RXE3</accession>
<evidence type="ECO:0000313" key="1">
    <source>
        <dbReference type="EMBL" id="GMG99149.1"/>
    </source>
</evidence>